<dbReference type="STRING" id="555500.I215_01938"/>
<dbReference type="eggNOG" id="COG3409">
    <property type="taxonomic scope" value="Bacteria"/>
</dbReference>
<feature type="domain" description="N-acetylmuramidase" evidence="1">
    <location>
        <begin position="20"/>
        <end position="188"/>
    </location>
</feature>
<evidence type="ECO:0000313" key="3">
    <source>
        <dbReference type="Proteomes" id="UP000007364"/>
    </source>
</evidence>
<evidence type="ECO:0000259" key="1">
    <source>
        <dbReference type="Pfam" id="PF11860"/>
    </source>
</evidence>
<name>K2PXV7_9FLAO</name>
<dbReference type="PATRIC" id="fig|555500.3.peg.402"/>
<comment type="caution">
    <text evidence="2">The sequence shown here is derived from an EMBL/GenBank/DDBJ whole genome shotgun (WGS) entry which is preliminary data.</text>
</comment>
<dbReference type="Proteomes" id="UP000007364">
    <property type="component" value="Unassembled WGS sequence"/>
</dbReference>
<evidence type="ECO:0000313" key="2">
    <source>
        <dbReference type="EMBL" id="EKF56244.1"/>
    </source>
</evidence>
<dbReference type="AlphaFoldDB" id="K2PXV7"/>
<organism evidence="2 3">
    <name type="scientific">Galbibacter marinus</name>
    <dbReference type="NCBI Taxonomy" id="555500"/>
    <lineage>
        <taxon>Bacteria</taxon>
        <taxon>Pseudomonadati</taxon>
        <taxon>Bacteroidota</taxon>
        <taxon>Flavobacteriia</taxon>
        <taxon>Flavobacteriales</taxon>
        <taxon>Flavobacteriaceae</taxon>
        <taxon>Galbibacter</taxon>
    </lineage>
</organism>
<protein>
    <recommendedName>
        <fullName evidence="1">N-acetylmuramidase domain-containing protein</fullName>
    </recommendedName>
</protein>
<keyword evidence="3" id="KW-1185">Reference proteome</keyword>
<dbReference type="Pfam" id="PF11860">
    <property type="entry name" value="Muramidase"/>
    <property type="match status" value="1"/>
</dbReference>
<dbReference type="RefSeq" id="WP_008990263.1">
    <property type="nucleotide sequence ID" value="NZ_AMSG01000002.1"/>
</dbReference>
<sequence length="190" mass="21878">MKPTLTENDYKWAANVLGCELAVIKAVANIESAKTGFLSDGSPKILFEGHIFHGETAGKYSKREIYKDISYSKWTRKYYGDGYQEYDRFRRAFELDPIAAIKSASWGKFQIMGFNYKRAGFNDVFEFMVAMDTSERKHLEAFVGFIKSTGLDDELKSKDWKGFARGYNGSAYAQNRYDEKLMKAYKIYAQ</sequence>
<proteinExistence type="predicted"/>
<reference evidence="2 3" key="1">
    <citation type="journal article" date="2012" name="J. Bacteriol.">
        <title>Genome Sequence of Galbibacter marinum Type Strain ck-I2-15.</title>
        <authorList>
            <person name="Lai Q."/>
            <person name="Li C."/>
            <person name="Shao Z."/>
        </authorList>
    </citation>
    <scope>NUCLEOTIDE SEQUENCE [LARGE SCALE GENOMIC DNA]</scope>
    <source>
        <strain evidence="3">ck-I2-15</strain>
    </source>
</reference>
<dbReference type="EMBL" id="AMSG01000002">
    <property type="protein sequence ID" value="EKF56244.1"/>
    <property type="molecule type" value="Genomic_DNA"/>
</dbReference>
<accession>K2PXV7</accession>
<dbReference type="InterPro" id="IPR024408">
    <property type="entry name" value="Muramidase"/>
</dbReference>
<dbReference type="OrthoDB" id="1523598at2"/>
<gene>
    <name evidence="2" type="ORF">I215_01938</name>
</gene>